<accession>A0A7X5XPC5</accession>
<dbReference type="Proteomes" id="UP000535078">
    <property type="component" value="Unassembled WGS sequence"/>
</dbReference>
<dbReference type="Pfam" id="PF20109">
    <property type="entry name" value="Trans_reg_dom"/>
    <property type="match status" value="1"/>
</dbReference>
<feature type="domain" description="Transcriptional regulator-like" evidence="1">
    <location>
        <begin position="11"/>
        <end position="61"/>
    </location>
</feature>
<proteinExistence type="predicted"/>
<organism evidence="2 3">
    <name type="scientific">Sphingopyxis italica</name>
    <dbReference type="NCBI Taxonomy" id="1129133"/>
    <lineage>
        <taxon>Bacteria</taxon>
        <taxon>Pseudomonadati</taxon>
        <taxon>Pseudomonadota</taxon>
        <taxon>Alphaproteobacteria</taxon>
        <taxon>Sphingomonadales</taxon>
        <taxon>Sphingomonadaceae</taxon>
        <taxon>Sphingopyxis</taxon>
    </lineage>
</organism>
<name>A0A7X5XPC5_9SPHN</name>
<protein>
    <recommendedName>
        <fullName evidence="1">Transcriptional regulator-like domain-containing protein</fullName>
    </recommendedName>
</protein>
<dbReference type="InterPro" id="IPR045465">
    <property type="entry name" value="Trans_reg_dom"/>
</dbReference>
<evidence type="ECO:0000313" key="2">
    <source>
        <dbReference type="EMBL" id="NJB88571.1"/>
    </source>
</evidence>
<evidence type="ECO:0000313" key="3">
    <source>
        <dbReference type="Proteomes" id="UP000535078"/>
    </source>
</evidence>
<sequence>MAIETTAKSEGPLRLDFPGYAQEFLRRSPDYRRDYRSVMSDRKADPASQEGMARRWGLCFPGRSACFRARRASLLGRGGLFLCRDPRRCTTDLRR</sequence>
<gene>
    <name evidence="2" type="ORF">GGR90_000723</name>
</gene>
<dbReference type="RefSeq" id="WP_209023548.1">
    <property type="nucleotide sequence ID" value="NZ_JAATIT010000001.1"/>
</dbReference>
<dbReference type="AlphaFoldDB" id="A0A7X5XPC5"/>
<keyword evidence="3" id="KW-1185">Reference proteome</keyword>
<reference evidence="2 3" key="1">
    <citation type="submission" date="2020-03" db="EMBL/GenBank/DDBJ databases">
        <title>Genomic Encyclopedia of Type Strains, Phase IV (KMG-IV): sequencing the most valuable type-strain genomes for metagenomic binning, comparative biology and taxonomic classification.</title>
        <authorList>
            <person name="Goeker M."/>
        </authorList>
    </citation>
    <scope>NUCLEOTIDE SEQUENCE [LARGE SCALE GENOMIC DNA]</scope>
    <source>
        <strain evidence="2 3">DSM 25229</strain>
    </source>
</reference>
<comment type="caution">
    <text evidence="2">The sequence shown here is derived from an EMBL/GenBank/DDBJ whole genome shotgun (WGS) entry which is preliminary data.</text>
</comment>
<dbReference type="EMBL" id="JAATIT010000001">
    <property type="protein sequence ID" value="NJB88571.1"/>
    <property type="molecule type" value="Genomic_DNA"/>
</dbReference>
<evidence type="ECO:0000259" key="1">
    <source>
        <dbReference type="Pfam" id="PF20109"/>
    </source>
</evidence>